<dbReference type="EMBL" id="JAPHNI010001378">
    <property type="protein sequence ID" value="KAJ8105765.1"/>
    <property type="molecule type" value="Genomic_DNA"/>
</dbReference>
<dbReference type="Proteomes" id="UP001153331">
    <property type="component" value="Unassembled WGS sequence"/>
</dbReference>
<sequence length="439" mass="47295">MPADGTGSRRPPLTKPRNEHRLDTPSEARSGESRPLKRKRPSTQQKTSTGDGFPPTTPVEEKMADAVAADTYSPGFLGPGSYALLLPRDDGSELHQQREASATSDAPEHELTHQYTLKKAMRREVVTSILSVFRHFSAIQELILWYNASNEAGVIPAQLQIDAINAIAPFVEKHNLKRSPPSVELVDQIMENSSKPLCVSHIANARDLHKACSGDNLRLEMIGFLLATAGRSLTFGFSPDTFSGPGNRGLRSRFVDELLSASTQCITITSLIATVNDITVWMYYENYLFTTMVCGYSGPPSWRRINDLATQIYALGMHKDPTSIDFPLWLTETRRRIFCSSYNQDKLPFRAGSSHLPPGRPPAGTREASTSAHPGSASATSLPSSAKKSSTSPSPPSTPAPSATSSTSPPASAPPGTASPPTCATGRHAGTNPTRPACA</sequence>
<evidence type="ECO:0000313" key="1">
    <source>
        <dbReference type="EMBL" id="KAJ8105765.1"/>
    </source>
</evidence>
<name>A0ACC2HSB6_9PLEO</name>
<accession>A0ACC2HSB6</accession>
<comment type="caution">
    <text evidence="1">The sequence shown here is derived from an EMBL/GenBank/DDBJ whole genome shotgun (WGS) entry which is preliminary data.</text>
</comment>
<protein>
    <submittedName>
        <fullName evidence="1">Uncharacterized protein</fullName>
    </submittedName>
</protein>
<organism evidence="1 2">
    <name type="scientific">Boeremia exigua</name>
    <dbReference type="NCBI Taxonomy" id="749465"/>
    <lineage>
        <taxon>Eukaryota</taxon>
        <taxon>Fungi</taxon>
        <taxon>Dikarya</taxon>
        <taxon>Ascomycota</taxon>
        <taxon>Pezizomycotina</taxon>
        <taxon>Dothideomycetes</taxon>
        <taxon>Pleosporomycetidae</taxon>
        <taxon>Pleosporales</taxon>
        <taxon>Pleosporineae</taxon>
        <taxon>Didymellaceae</taxon>
        <taxon>Boeremia</taxon>
    </lineage>
</organism>
<proteinExistence type="predicted"/>
<gene>
    <name evidence="1" type="ORF">OPT61_g9982</name>
</gene>
<evidence type="ECO:0000313" key="2">
    <source>
        <dbReference type="Proteomes" id="UP001153331"/>
    </source>
</evidence>
<keyword evidence="2" id="KW-1185">Reference proteome</keyword>
<reference evidence="1" key="1">
    <citation type="submission" date="2022-11" db="EMBL/GenBank/DDBJ databases">
        <title>Genome Sequence of Boeremia exigua.</title>
        <authorList>
            <person name="Buettner E."/>
        </authorList>
    </citation>
    <scope>NUCLEOTIDE SEQUENCE</scope>
    <source>
        <strain evidence="1">CU02</strain>
    </source>
</reference>